<keyword evidence="1" id="KW-0812">Transmembrane</keyword>
<sequence length="298" mass="34658">MPCHGFDIFANCTNVTTPIQFDADPDIAGIGVILAFLLSAWLTFFFVVITFLFAKDFNCAPNELDRRVVQRTRKISERIRTFLPQFLKPDRQFSLDAIEDIAFTLGDQQLITGTSILIVGFARHCVITEYHFFVVSLLGLASFATHQSTILIVRAKLRRYPWKKWWRLMAIFLIFIFNLLGNILTFNDYFLVELGLVTQCAWSSLPYYYSPLEIFLLAFTAIFLLWGFLAITWDICPELHPFFRSFSIKRWHYALRERVEGPEKMPSRLMNSVSSLLFLLYITVVQILTSDIIDLYRV</sequence>
<keyword evidence="3" id="KW-1185">Reference proteome</keyword>
<gene>
    <name evidence="2" type="ORF">EV356DRAFT_25016</name>
</gene>
<proteinExistence type="predicted"/>
<accession>A0A6A6GTK0</accession>
<dbReference type="PANTHER" id="PTHR37577:SF1">
    <property type="entry name" value="INTEGRAL MEMBRANE PROTEIN"/>
    <property type="match status" value="1"/>
</dbReference>
<feature type="transmembrane region" description="Helical" evidence="1">
    <location>
        <begin position="273"/>
        <end position="293"/>
    </location>
</feature>
<organism evidence="2 3">
    <name type="scientific">Viridothelium virens</name>
    <name type="common">Speckled blister lichen</name>
    <name type="synonym">Trypethelium virens</name>
    <dbReference type="NCBI Taxonomy" id="1048519"/>
    <lineage>
        <taxon>Eukaryota</taxon>
        <taxon>Fungi</taxon>
        <taxon>Dikarya</taxon>
        <taxon>Ascomycota</taxon>
        <taxon>Pezizomycotina</taxon>
        <taxon>Dothideomycetes</taxon>
        <taxon>Dothideomycetes incertae sedis</taxon>
        <taxon>Trypetheliales</taxon>
        <taxon>Trypetheliaceae</taxon>
        <taxon>Viridothelium</taxon>
    </lineage>
</organism>
<dbReference type="PANTHER" id="PTHR37577">
    <property type="entry name" value="INTEGRAL MEMBRANE PROTEIN"/>
    <property type="match status" value="1"/>
</dbReference>
<evidence type="ECO:0000313" key="3">
    <source>
        <dbReference type="Proteomes" id="UP000800092"/>
    </source>
</evidence>
<protein>
    <submittedName>
        <fullName evidence="2">Uncharacterized protein</fullName>
    </submittedName>
</protein>
<evidence type="ECO:0000256" key="1">
    <source>
        <dbReference type="SAM" id="Phobius"/>
    </source>
</evidence>
<feature type="transmembrane region" description="Helical" evidence="1">
    <location>
        <begin position="27"/>
        <end position="54"/>
    </location>
</feature>
<dbReference type="InterPro" id="IPR053018">
    <property type="entry name" value="Elsinochrome_Biosynth-Asso"/>
</dbReference>
<reference evidence="2" key="1">
    <citation type="journal article" date="2020" name="Stud. Mycol.">
        <title>101 Dothideomycetes genomes: a test case for predicting lifestyles and emergence of pathogens.</title>
        <authorList>
            <person name="Haridas S."/>
            <person name="Albert R."/>
            <person name="Binder M."/>
            <person name="Bloem J."/>
            <person name="Labutti K."/>
            <person name="Salamov A."/>
            <person name="Andreopoulos B."/>
            <person name="Baker S."/>
            <person name="Barry K."/>
            <person name="Bills G."/>
            <person name="Bluhm B."/>
            <person name="Cannon C."/>
            <person name="Castanera R."/>
            <person name="Culley D."/>
            <person name="Daum C."/>
            <person name="Ezra D."/>
            <person name="Gonzalez J."/>
            <person name="Henrissat B."/>
            <person name="Kuo A."/>
            <person name="Liang C."/>
            <person name="Lipzen A."/>
            <person name="Lutzoni F."/>
            <person name="Magnuson J."/>
            <person name="Mondo S."/>
            <person name="Nolan M."/>
            <person name="Ohm R."/>
            <person name="Pangilinan J."/>
            <person name="Park H.-J."/>
            <person name="Ramirez L."/>
            <person name="Alfaro M."/>
            <person name="Sun H."/>
            <person name="Tritt A."/>
            <person name="Yoshinaga Y."/>
            <person name="Zwiers L.-H."/>
            <person name="Turgeon B."/>
            <person name="Goodwin S."/>
            <person name="Spatafora J."/>
            <person name="Crous P."/>
            <person name="Grigoriev I."/>
        </authorList>
    </citation>
    <scope>NUCLEOTIDE SEQUENCE</scope>
    <source>
        <strain evidence="2">Tuck. ex Michener</strain>
    </source>
</reference>
<feature type="transmembrane region" description="Helical" evidence="1">
    <location>
        <begin position="165"/>
        <end position="186"/>
    </location>
</feature>
<keyword evidence="1" id="KW-0472">Membrane</keyword>
<name>A0A6A6GTK0_VIRVR</name>
<evidence type="ECO:0000313" key="2">
    <source>
        <dbReference type="EMBL" id="KAF2229017.1"/>
    </source>
</evidence>
<dbReference type="AlphaFoldDB" id="A0A6A6GTK0"/>
<dbReference type="EMBL" id="ML991879">
    <property type="protein sequence ID" value="KAF2229017.1"/>
    <property type="molecule type" value="Genomic_DNA"/>
</dbReference>
<dbReference type="Proteomes" id="UP000800092">
    <property type="component" value="Unassembled WGS sequence"/>
</dbReference>
<keyword evidence="1" id="KW-1133">Transmembrane helix</keyword>
<dbReference type="OrthoDB" id="5427664at2759"/>
<feature type="transmembrane region" description="Helical" evidence="1">
    <location>
        <begin position="214"/>
        <end position="236"/>
    </location>
</feature>